<evidence type="ECO:0000313" key="1">
    <source>
        <dbReference type="EMBL" id="ETV95631.1"/>
    </source>
</evidence>
<reference evidence="1" key="1">
    <citation type="submission" date="2013-12" db="EMBL/GenBank/DDBJ databases">
        <title>The Genome Sequence of Aphanomyces invadans NJM9701.</title>
        <authorList>
            <consortium name="The Broad Institute Genomics Platform"/>
            <person name="Russ C."/>
            <person name="Tyler B."/>
            <person name="van West P."/>
            <person name="Dieguez-Uribeondo J."/>
            <person name="Young S.K."/>
            <person name="Zeng Q."/>
            <person name="Gargeya S."/>
            <person name="Fitzgerald M."/>
            <person name="Abouelleil A."/>
            <person name="Alvarado L."/>
            <person name="Chapman S.B."/>
            <person name="Gainer-Dewar J."/>
            <person name="Goldberg J."/>
            <person name="Griggs A."/>
            <person name="Gujja S."/>
            <person name="Hansen M."/>
            <person name="Howarth C."/>
            <person name="Imamovic A."/>
            <person name="Ireland A."/>
            <person name="Larimer J."/>
            <person name="McCowan C."/>
            <person name="Murphy C."/>
            <person name="Pearson M."/>
            <person name="Poon T.W."/>
            <person name="Priest M."/>
            <person name="Roberts A."/>
            <person name="Saif S."/>
            <person name="Shea T."/>
            <person name="Sykes S."/>
            <person name="Wortman J."/>
            <person name="Nusbaum C."/>
            <person name="Birren B."/>
        </authorList>
    </citation>
    <scope>NUCLEOTIDE SEQUENCE [LARGE SCALE GENOMIC DNA]</scope>
    <source>
        <strain evidence="1">NJM9701</strain>
    </source>
</reference>
<sequence length="77" mass="8426">MVLFEYLTKIPPAQAIGVSIVGALGLTTLTWGTFRYTGEDFGGALPGEPRTTSAEWQAATRDYIIAQKMNPISSYRK</sequence>
<gene>
    <name evidence="1" type="ORF">H310_11058</name>
</gene>
<accession>A0A024TPS2</accession>
<dbReference type="VEuPathDB" id="FungiDB:H310_11058"/>
<dbReference type="EMBL" id="KI913980">
    <property type="protein sequence ID" value="ETV95631.1"/>
    <property type="molecule type" value="Genomic_DNA"/>
</dbReference>
<organism evidence="1">
    <name type="scientific">Aphanomyces invadans</name>
    <dbReference type="NCBI Taxonomy" id="157072"/>
    <lineage>
        <taxon>Eukaryota</taxon>
        <taxon>Sar</taxon>
        <taxon>Stramenopiles</taxon>
        <taxon>Oomycota</taxon>
        <taxon>Saprolegniomycetes</taxon>
        <taxon>Saprolegniales</taxon>
        <taxon>Verrucalvaceae</taxon>
        <taxon>Aphanomyces</taxon>
    </lineage>
</organism>
<dbReference type="SUPFAM" id="SSF81406">
    <property type="entry name" value="Mitochondrial cytochrome c oxidase subunit IV"/>
    <property type="match status" value="1"/>
</dbReference>
<dbReference type="eggNOG" id="ENOG502S9FK">
    <property type="taxonomic scope" value="Eukaryota"/>
</dbReference>
<dbReference type="RefSeq" id="XP_008875824.1">
    <property type="nucleotide sequence ID" value="XM_008877602.1"/>
</dbReference>
<dbReference type="GO" id="GO:0006123">
    <property type="term" value="P:mitochondrial electron transport, cytochrome c to oxygen"/>
    <property type="evidence" value="ECO:0007669"/>
    <property type="project" value="InterPro"/>
</dbReference>
<dbReference type="AlphaFoldDB" id="A0A024TPS2"/>
<proteinExistence type="predicted"/>
<name>A0A024TPS2_9STRA</name>
<dbReference type="GeneID" id="20088108"/>
<dbReference type="GO" id="GO:0045277">
    <property type="term" value="C:respiratory chain complex IV"/>
    <property type="evidence" value="ECO:0007669"/>
    <property type="project" value="InterPro"/>
</dbReference>
<dbReference type="GO" id="GO:0005739">
    <property type="term" value="C:mitochondrion"/>
    <property type="evidence" value="ECO:0007669"/>
    <property type="project" value="GOC"/>
</dbReference>
<protein>
    <submittedName>
        <fullName evidence="1">Uncharacterized protein</fullName>
    </submittedName>
</protein>
<dbReference type="InterPro" id="IPR036639">
    <property type="entry name" value="Cyt_c_oxidase_su4_sf"/>
</dbReference>
<dbReference type="OrthoDB" id="186013at2759"/>